<dbReference type="SUPFAM" id="SSF51735">
    <property type="entry name" value="NAD(P)-binding Rossmann-fold domains"/>
    <property type="match status" value="1"/>
</dbReference>
<dbReference type="InterPro" id="IPR050259">
    <property type="entry name" value="SDR"/>
</dbReference>
<proteinExistence type="inferred from homology"/>
<dbReference type="Proteomes" id="UP000054241">
    <property type="component" value="Unassembled WGS sequence"/>
</dbReference>
<dbReference type="InterPro" id="IPR002347">
    <property type="entry name" value="SDR_fam"/>
</dbReference>
<dbReference type="Gene3D" id="3.40.50.720">
    <property type="entry name" value="NAD(P)-binding Rossmann-like Domain"/>
    <property type="match status" value="1"/>
</dbReference>
<dbReference type="InterPro" id="IPR036291">
    <property type="entry name" value="NAD(P)-bd_dom_sf"/>
</dbReference>
<dbReference type="GO" id="GO:0016491">
    <property type="term" value="F:oxidoreductase activity"/>
    <property type="evidence" value="ECO:0007669"/>
    <property type="project" value="UniProtKB-KW"/>
</dbReference>
<dbReference type="PRINTS" id="PR00081">
    <property type="entry name" value="GDHRDH"/>
</dbReference>
<comment type="caution">
    <text evidence="4">The sequence shown here is derived from an EMBL/GenBank/DDBJ whole genome shotgun (WGS) entry which is preliminary data.</text>
</comment>
<reference evidence="4 5" key="1">
    <citation type="submission" date="2015-10" db="EMBL/GenBank/DDBJ databases">
        <title>Draft genome sequence of Streptomyces cellostaticus DSM 40189, type strain for the species Streptomyces cellostaticus.</title>
        <authorList>
            <person name="Ruckert C."/>
            <person name="Winkler A."/>
            <person name="Kalinowski J."/>
            <person name="Kampfer P."/>
            <person name="Glaeser S."/>
        </authorList>
    </citation>
    <scope>NUCLEOTIDE SEQUENCE [LARGE SCALE GENOMIC DNA]</scope>
    <source>
        <strain evidence="4 5">DSM 40189</strain>
    </source>
</reference>
<dbReference type="SMART" id="SM00822">
    <property type="entry name" value="PKS_KR"/>
    <property type="match status" value="1"/>
</dbReference>
<evidence type="ECO:0000313" key="4">
    <source>
        <dbReference type="EMBL" id="KUM91425.1"/>
    </source>
</evidence>
<dbReference type="PROSITE" id="PS00061">
    <property type="entry name" value="ADH_SHORT"/>
    <property type="match status" value="1"/>
</dbReference>
<sequence length="255" mass="26312">MSLDDRAALVTGASRGIGRAVALALAARGAAVAVNYRSRKEEAESVVREIEQAGGRAIALHADVGDPQAARGLVEEATSALGGLHILVNNAGITDNGLIWDVSPDAWLDVMRVNFGGAYHCTAAVAKDFMAQRDGSIVNISSVMGLSGWIGQSNYAASKGALNAFTRSTAVELARFGVRVNAVAAGIVPTELVDDVLAKDGGKGIRQQVPMRSFATPEQVADVVAFLAGPEASYVTGEVVRIDGGLAAQLGMGRP</sequence>
<dbReference type="STRING" id="67285.AQI88_36830"/>
<dbReference type="NCBIfam" id="NF009466">
    <property type="entry name" value="PRK12826.1-2"/>
    <property type="match status" value="1"/>
</dbReference>
<gene>
    <name evidence="4" type="ORF">AQI88_36830</name>
</gene>
<dbReference type="OrthoDB" id="9803333at2"/>
<dbReference type="PANTHER" id="PTHR42879:SF2">
    <property type="entry name" value="3-OXOACYL-[ACYL-CARRIER-PROTEIN] REDUCTASE FABG"/>
    <property type="match status" value="1"/>
</dbReference>
<feature type="domain" description="Ketoreductase" evidence="3">
    <location>
        <begin position="6"/>
        <end position="186"/>
    </location>
</feature>
<dbReference type="PANTHER" id="PTHR42879">
    <property type="entry name" value="3-OXOACYL-(ACYL-CARRIER-PROTEIN) REDUCTASE"/>
    <property type="match status" value="1"/>
</dbReference>
<evidence type="ECO:0000256" key="1">
    <source>
        <dbReference type="ARBA" id="ARBA00006484"/>
    </source>
</evidence>
<dbReference type="GO" id="GO:0032787">
    <property type="term" value="P:monocarboxylic acid metabolic process"/>
    <property type="evidence" value="ECO:0007669"/>
    <property type="project" value="UniProtKB-ARBA"/>
</dbReference>
<dbReference type="InterPro" id="IPR020904">
    <property type="entry name" value="Sc_DH/Rdtase_CS"/>
</dbReference>
<accession>A0A101NE62</accession>
<protein>
    <submittedName>
        <fullName evidence="4">3-oxoacyl-ACP reductase</fullName>
    </submittedName>
</protein>
<keyword evidence="5" id="KW-1185">Reference proteome</keyword>
<dbReference type="AlphaFoldDB" id="A0A101NE62"/>
<evidence type="ECO:0000256" key="2">
    <source>
        <dbReference type="ARBA" id="ARBA00023002"/>
    </source>
</evidence>
<comment type="similarity">
    <text evidence="1">Belongs to the short-chain dehydrogenases/reductases (SDR) family.</text>
</comment>
<dbReference type="Pfam" id="PF13561">
    <property type="entry name" value="adh_short_C2"/>
    <property type="match status" value="1"/>
</dbReference>
<keyword evidence="2" id="KW-0560">Oxidoreductase</keyword>
<name>A0A101NE62_9ACTN</name>
<dbReference type="PRINTS" id="PR00080">
    <property type="entry name" value="SDRFAMILY"/>
</dbReference>
<evidence type="ECO:0000313" key="5">
    <source>
        <dbReference type="Proteomes" id="UP000054241"/>
    </source>
</evidence>
<dbReference type="FunFam" id="3.40.50.720:FF:000173">
    <property type="entry name" value="3-oxoacyl-[acyl-carrier protein] reductase"/>
    <property type="match status" value="1"/>
</dbReference>
<dbReference type="NCBIfam" id="NF005559">
    <property type="entry name" value="PRK07231.1"/>
    <property type="match status" value="1"/>
</dbReference>
<dbReference type="EMBL" id="LMWL01000077">
    <property type="protein sequence ID" value="KUM91425.1"/>
    <property type="molecule type" value="Genomic_DNA"/>
</dbReference>
<dbReference type="RefSeq" id="WP_067008465.1">
    <property type="nucleotide sequence ID" value="NZ_BNDU01000006.1"/>
</dbReference>
<evidence type="ECO:0000259" key="3">
    <source>
        <dbReference type="SMART" id="SM00822"/>
    </source>
</evidence>
<dbReference type="InterPro" id="IPR057326">
    <property type="entry name" value="KR_dom"/>
</dbReference>
<organism evidence="4 5">
    <name type="scientific">Streptomyces cellostaticus</name>
    <dbReference type="NCBI Taxonomy" id="67285"/>
    <lineage>
        <taxon>Bacteria</taxon>
        <taxon>Bacillati</taxon>
        <taxon>Actinomycetota</taxon>
        <taxon>Actinomycetes</taxon>
        <taxon>Kitasatosporales</taxon>
        <taxon>Streptomycetaceae</taxon>
        <taxon>Streptomyces</taxon>
    </lineage>
</organism>